<gene>
    <name evidence="2" type="ORF">BACCIP111883_02470</name>
</gene>
<dbReference type="SMART" id="SM00327">
    <property type="entry name" value="VWA"/>
    <property type="match status" value="1"/>
</dbReference>
<dbReference type="Pfam" id="PF00092">
    <property type="entry name" value="VWA"/>
    <property type="match status" value="1"/>
</dbReference>
<evidence type="ECO:0000313" key="2">
    <source>
        <dbReference type="EMBL" id="CAG9621697.1"/>
    </source>
</evidence>
<keyword evidence="3" id="KW-1185">Reference proteome</keyword>
<dbReference type="Proteomes" id="UP000789833">
    <property type="component" value="Unassembled WGS sequence"/>
</dbReference>
<dbReference type="PANTHER" id="PTHR41248:SF1">
    <property type="entry name" value="NORD PROTEIN"/>
    <property type="match status" value="1"/>
</dbReference>
<dbReference type="InterPro" id="IPR002035">
    <property type="entry name" value="VWF_A"/>
</dbReference>
<dbReference type="InterPro" id="IPR051928">
    <property type="entry name" value="NorD/CobT"/>
</dbReference>
<sequence>MRPIVFNDKKIDSFLYMQLSDLVVSLAKKGDLEVEYAFKSYYDPFLNKVFLSLFWDNHPSVEKFQGMKSDVYLRSIGSIHHTDYRMVEDFIKKIKHSSLKSFAKQLFMLLEDLRLEEICKRERPGTKNTFLVRRVEYRKYFRSQLTVNVERNILTDGLYNLLYLLLTTDNPLEEIPNLTKEIDLALPFIRDEASKCYQALSTEKVTKITLNIMEVLEELLEKDLLNTYFFFADFSNRVEEPNTFDEMKRKSALKNEDVKRKETEDEDIHEDKLPTWHRESESNSKSFLQFDMESGTKMDLMGEGVREGEDGDQAMGFVQGHSQQTNRTDYSKREILTNINESKKDGGNGAEFGKENKYAYPIFLKPDPITSDDRVTYEEFKQLVLVYQKRLKQLIQKTLEHKKILPRNDLPFGRLSKRLIPFFTDDNPRVFYKKDNPSIEIDAAFSLLVDCSASMFDKMNQTKYGITLFHEALKSVRVPHEVVGFWEDTNDATKTSQPNYFKSVIDFSSSLKQTSGPEILQLEPEEDNRDGYAIRHMTKRLVQRREKQKFLLVFSDGEPAAMDYEKNGIVDTHQAVMEARKNGLEVINVFLANGEIEEGQVKTIQNMYGKYSILVPQIEELPDVLFPLLKKLLLKSL</sequence>
<dbReference type="EMBL" id="CAKJTJ010000012">
    <property type="protein sequence ID" value="CAG9621697.1"/>
    <property type="molecule type" value="Genomic_DNA"/>
</dbReference>
<evidence type="ECO:0000259" key="1">
    <source>
        <dbReference type="SMART" id="SM00327"/>
    </source>
</evidence>
<reference evidence="2 3" key="1">
    <citation type="submission" date="2021-10" db="EMBL/GenBank/DDBJ databases">
        <authorList>
            <person name="Criscuolo A."/>
        </authorList>
    </citation>
    <scope>NUCLEOTIDE SEQUENCE [LARGE SCALE GENOMIC DNA]</scope>
    <source>
        <strain evidence="3">CIP 111883</strain>
    </source>
</reference>
<dbReference type="Gene3D" id="3.40.50.410">
    <property type="entry name" value="von Willebrand factor, type A domain"/>
    <property type="match status" value="1"/>
</dbReference>
<feature type="domain" description="VWFA" evidence="1">
    <location>
        <begin position="442"/>
        <end position="626"/>
    </location>
</feature>
<protein>
    <recommendedName>
        <fullName evidence="1">VWFA domain-containing protein</fullName>
    </recommendedName>
</protein>
<comment type="caution">
    <text evidence="2">The sequence shown here is derived from an EMBL/GenBank/DDBJ whole genome shotgun (WGS) entry which is preliminary data.</text>
</comment>
<accession>A0ABM8YNX0</accession>
<dbReference type="InterPro" id="IPR036465">
    <property type="entry name" value="vWFA_dom_sf"/>
</dbReference>
<dbReference type="PANTHER" id="PTHR41248">
    <property type="entry name" value="NORD PROTEIN"/>
    <property type="match status" value="1"/>
</dbReference>
<name>A0ABM8YNX0_9BACI</name>
<proteinExistence type="predicted"/>
<organism evidence="2 3">
    <name type="scientific">Sutcliffiella rhizosphaerae</name>
    <dbReference type="NCBI Taxonomy" id="2880967"/>
    <lineage>
        <taxon>Bacteria</taxon>
        <taxon>Bacillati</taxon>
        <taxon>Bacillota</taxon>
        <taxon>Bacilli</taxon>
        <taxon>Bacillales</taxon>
        <taxon>Bacillaceae</taxon>
        <taxon>Sutcliffiella</taxon>
    </lineage>
</organism>
<dbReference type="SUPFAM" id="SSF53300">
    <property type="entry name" value="vWA-like"/>
    <property type="match status" value="1"/>
</dbReference>
<dbReference type="CDD" id="cd01454">
    <property type="entry name" value="vWA_norD_type"/>
    <property type="match status" value="1"/>
</dbReference>
<evidence type="ECO:0000313" key="3">
    <source>
        <dbReference type="Proteomes" id="UP000789833"/>
    </source>
</evidence>
<dbReference type="RefSeq" id="WP_230501578.1">
    <property type="nucleotide sequence ID" value="NZ_CAKJTJ010000012.1"/>
</dbReference>